<feature type="region of interest" description="Disordered" evidence="1">
    <location>
        <begin position="102"/>
        <end position="130"/>
    </location>
</feature>
<feature type="compositionally biased region" description="Polar residues" evidence="1">
    <location>
        <begin position="66"/>
        <end position="82"/>
    </location>
</feature>
<dbReference type="Proteomes" id="UP000289886">
    <property type="component" value="Unassembled WGS sequence"/>
</dbReference>
<dbReference type="Pfam" id="PF13873">
    <property type="entry name" value="Myb_DNA-bind_5"/>
    <property type="match status" value="1"/>
</dbReference>
<keyword evidence="4" id="KW-1185">Reference proteome</keyword>
<comment type="caution">
    <text evidence="3">The sequence shown here is derived from an EMBL/GenBank/DDBJ whole genome shotgun (WGS) entry which is preliminary data.</text>
</comment>
<feature type="domain" description="Myb/SANT-like DNA-binding" evidence="2">
    <location>
        <begin position="3"/>
        <end position="64"/>
    </location>
</feature>
<gene>
    <name evidence="3" type="ORF">EOD39_7576</name>
</gene>
<feature type="region of interest" description="Disordered" evidence="1">
    <location>
        <begin position="63"/>
        <end position="83"/>
    </location>
</feature>
<feature type="compositionally biased region" description="Basic and acidic residues" evidence="1">
    <location>
        <begin position="140"/>
        <end position="154"/>
    </location>
</feature>
<evidence type="ECO:0000259" key="2">
    <source>
        <dbReference type="Pfam" id="PF13873"/>
    </source>
</evidence>
<dbReference type="PANTHER" id="PTHR23098:SF16">
    <property type="entry name" value="REGULATORY PROTEIN ZESTE"/>
    <property type="match status" value="1"/>
</dbReference>
<feature type="compositionally biased region" description="Basic and acidic residues" evidence="1">
    <location>
        <begin position="115"/>
        <end position="130"/>
    </location>
</feature>
<dbReference type="InterPro" id="IPR028002">
    <property type="entry name" value="Myb_DNA-bind_5"/>
</dbReference>
<dbReference type="GO" id="GO:0005634">
    <property type="term" value="C:nucleus"/>
    <property type="evidence" value="ECO:0007669"/>
    <property type="project" value="TreeGrafter"/>
</dbReference>
<evidence type="ECO:0000256" key="1">
    <source>
        <dbReference type="SAM" id="MobiDB-lite"/>
    </source>
</evidence>
<evidence type="ECO:0000313" key="3">
    <source>
        <dbReference type="EMBL" id="RXM30783.1"/>
    </source>
</evidence>
<evidence type="ECO:0000313" key="4">
    <source>
        <dbReference type="Proteomes" id="UP000289886"/>
    </source>
</evidence>
<proteinExistence type="predicted"/>
<name>A0A444U6E6_ACIRT</name>
<dbReference type="PANTHER" id="PTHR23098">
    <property type="entry name" value="AGAP001331-PA-RELATED"/>
    <property type="match status" value="1"/>
</dbReference>
<dbReference type="EMBL" id="SCEB01215200">
    <property type="protein sequence ID" value="RXM30783.1"/>
    <property type="molecule type" value="Genomic_DNA"/>
</dbReference>
<sequence>MVEVVERWDELFGVRSHSLARAAKARIWQNIATRVSASSSGVRDGEDIRKKLTYIKKSLRTRVAAQRTSTAQTGRGVNTTPELTPLEQRLLSLMGHECVGGVDAPDVGFGPEPPLEERSGTLPQTEERDIVDSDTISKQGSHEHQQEPTERDITPRKAIREQGATTMFPLFLLDNGMSAMELGLWNGMVAMGFSIIGSSIGGTLTSIYGASAHLLFQAITDVLCGPGSESQDYHLPKHQRCACHTLNLVATSDAEEAINASDSFKRISTVTSGKCQALWNKQSRSTQASDLISATLGRLFQIPNATRRNSVYQAMEQLKRFMEEQEEGLNRVCDGLGLPRFKLVETAFIREYVMVKVKVEVEVTVEMQVKVAVKVEVKVEVTVKVEVKVEVTVETEVKVVVKVEVTVDTEVKVAVKVKVEVKVEVTVEAEVKVEVEV</sequence>
<feature type="region of interest" description="Disordered" evidence="1">
    <location>
        <begin position="135"/>
        <end position="154"/>
    </location>
</feature>
<dbReference type="AlphaFoldDB" id="A0A444U6E6"/>
<protein>
    <submittedName>
        <fullName evidence="3">Major facilitator superfamily domain-containing protein 3</fullName>
    </submittedName>
</protein>
<reference evidence="3 4" key="1">
    <citation type="submission" date="2019-01" db="EMBL/GenBank/DDBJ databases">
        <title>Draft Genome and Complete Hox-Cluster Characterization of the Sterlet Sturgeon (Acipenser ruthenus).</title>
        <authorList>
            <person name="Wei Q."/>
        </authorList>
    </citation>
    <scope>NUCLEOTIDE SEQUENCE [LARGE SCALE GENOMIC DNA]</scope>
    <source>
        <strain evidence="3">WHYD16114868_AA</strain>
        <tissue evidence="3">Blood</tissue>
    </source>
</reference>
<accession>A0A444U6E6</accession>
<organism evidence="3 4">
    <name type="scientific">Acipenser ruthenus</name>
    <name type="common">Sterlet sturgeon</name>
    <dbReference type="NCBI Taxonomy" id="7906"/>
    <lineage>
        <taxon>Eukaryota</taxon>
        <taxon>Metazoa</taxon>
        <taxon>Chordata</taxon>
        <taxon>Craniata</taxon>
        <taxon>Vertebrata</taxon>
        <taxon>Euteleostomi</taxon>
        <taxon>Actinopterygii</taxon>
        <taxon>Chondrostei</taxon>
        <taxon>Acipenseriformes</taxon>
        <taxon>Acipenseridae</taxon>
        <taxon>Acipenser</taxon>
    </lineage>
</organism>